<dbReference type="PANTHER" id="PTHR43048:SF3">
    <property type="entry name" value="METHYLMALONYL-COA EPIMERASE, MITOCHONDRIAL"/>
    <property type="match status" value="1"/>
</dbReference>
<name>A0AAD1XZW8_EUPCR</name>
<dbReference type="GO" id="GO:0005739">
    <property type="term" value="C:mitochondrion"/>
    <property type="evidence" value="ECO:0007669"/>
    <property type="project" value="TreeGrafter"/>
</dbReference>
<gene>
    <name evidence="4" type="ORF">ECRASSUSDP1_LOCUS23651</name>
</gene>
<evidence type="ECO:0000256" key="1">
    <source>
        <dbReference type="ARBA" id="ARBA00009308"/>
    </source>
</evidence>
<dbReference type="PANTHER" id="PTHR43048">
    <property type="entry name" value="METHYLMALONYL-COA EPIMERASE"/>
    <property type="match status" value="1"/>
</dbReference>
<evidence type="ECO:0000256" key="2">
    <source>
        <dbReference type="ARBA" id="ARBA00022723"/>
    </source>
</evidence>
<dbReference type="GO" id="GO:0004493">
    <property type="term" value="F:methylmalonyl-CoA epimerase activity"/>
    <property type="evidence" value="ECO:0007669"/>
    <property type="project" value="TreeGrafter"/>
</dbReference>
<dbReference type="Gene3D" id="3.10.180.10">
    <property type="entry name" value="2,3-Dihydroxybiphenyl 1,2-Dioxygenase, domain 1"/>
    <property type="match status" value="1"/>
</dbReference>
<evidence type="ECO:0000259" key="3">
    <source>
        <dbReference type="PROSITE" id="PS51819"/>
    </source>
</evidence>
<reference evidence="4" key="1">
    <citation type="submission" date="2023-07" db="EMBL/GenBank/DDBJ databases">
        <authorList>
            <consortium name="AG Swart"/>
            <person name="Singh M."/>
            <person name="Singh A."/>
            <person name="Seah K."/>
            <person name="Emmerich C."/>
        </authorList>
    </citation>
    <scope>NUCLEOTIDE SEQUENCE</scope>
    <source>
        <strain evidence="4">DP1</strain>
    </source>
</reference>
<dbReference type="CDD" id="cd07249">
    <property type="entry name" value="MMCE"/>
    <property type="match status" value="1"/>
</dbReference>
<keyword evidence="5" id="KW-1185">Reference proteome</keyword>
<dbReference type="GO" id="GO:0046872">
    <property type="term" value="F:metal ion binding"/>
    <property type="evidence" value="ECO:0007669"/>
    <property type="project" value="UniProtKB-KW"/>
</dbReference>
<evidence type="ECO:0000313" key="4">
    <source>
        <dbReference type="EMBL" id="CAI2382182.1"/>
    </source>
</evidence>
<protein>
    <recommendedName>
        <fullName evidence="3">VOC domain-containing protein</fullName>
    </recommendedName>
</protein>
<dbReference type="InterPro" id="IPR029068">
    <property type="entry name" value="Glyas_Bleomycin-R_OHBP_Dase"/>
</dbReference>
<dbReference type="EMBL" id="CAMPGE010024334">
    <property type="protein sequence ID" value="CAI2382182.1"/>
    <property type="molecule type" value="Genomic_DNA"/>
</dbReference>
<dbReference type="PROSITE" id="PS51819">
    <property type="entry name" value="VOC"/>
    <property type="match status" value="1"/>
</dbReference>
<sequence>MFGFTTKKFLPATRPMARFFSTQRPFRILGLQQIAMGNEDKSVLSNFWGDIMGLKKVHSFTSEKENVDEDVMEIGKGKLGTIEVDLMTPLDPNRSPKVHKPALNHIGFWVDDLEKCVEHLEKNNVKVVGGIRKGASGHNVTFIHPKSSCGVLVELVQAPEDVISEYDNTD</sequence>
<organism evidence="4 5">
    <name type="scientific">Euplotes crassus</name>
    <dbReference type="NCBI Taxonomy" id="5936"/>
    <lineage>
        <taxon>Eukaryota</taxon>
        <taxon>Sar</taxon>
        <taxon>Alveolata</taxon>
        <taxon>Ciliophora</taxon>
        <taxon>Intramacronucleata</taxon>
        <taxon>Spirotrichea</taxon>
        <taxon>Hypotrichia</taxon>
        <taxon>Euplotida</taxon>
        <taxon>Euplotidae</taxon>
        <taxon>Moneuplotes</taxon>
    </lineage>
</organism>
<dbReference type="Pfam" id="PF13669">
    <property type="entry name" value="Glyoxalase_4"/>
    <property type="match status" value="1"/>
</dbReference>
<accession>A0AAD1XZW8</accession>
<feature type="domain" description="VOC" evidence="3">
    <location>
        <begin position="30"/>
        <end position="158"/>
    </location>
</feature>
<evidence type="ECO:0000313" key="5">
    <source>
        <dbReference type="Proteomes" id="UP001295684"/>
    </source>
</evidence>
<dbReference type="Proteomes" id="UP001295684">
    <property type="component" value="Unassembled WGS sequence"/>
</dbReference>
<dbReference type="InterPro" id="IPR051785">
    <property type="entry name" value="MMCE/EMCE_epimerase"/>
</dbReference>
<proteinExistence type="inferred from homology"/>
<dbReference type="GO" id="GO:0046491">
    <property type="term" value="P:L-methylmalonyl-CoA metabolic process"/>
    <property type="evidence" value="ECO:0007669"/>
    <property type="project" value="TreeGrafter"/>
</dbReference>
<comment type="caution">
    <text evidence="4">The sequence shown here is derived from an EMBL/GenBank/DDBJ whole genome shotgun (WGS) entry which is preliminary data.</text>
</comment>
<dbReference type="AlphaFoldDB" id="A0AAD1XZW8"/>
<dbReference type="InterPro" id="IPR037523">
    <property type="entry name" value="VOC_core"/>
</dbReference>
<dbReference type="SUPFAM" id="SSF54593">
    <property type="entry name" value="Glyoxalase/Bleomycin resistance protein/Dihydroxybiphenyl dioxygenase"/>
    <property type="match status" value="1"/>
</dbReference>
<comment type="similarity">
    <text evidence="1">Belongs to the methylmalonyl-CoA epimerase family.</text>
</comment>
<keyword evidence="2" id="KW-0479">Metal-binding</keyword>
<dbReference type="InterPro" id="IPR017515">
    <property type="entry name" value="MeMalonyl-CoA_epimerase"/>
</dbReference>